<dbReference type="Proteomes" id="UP000637980">
    <property type="component" value="Unassembled WGS sequence"/>
</dbReference>
<dbReference type="InterPro" id="IPR007863">
    <property type="entry name" value="Peptidase_M16_C"/>
</dbReference>
<dbReference type="PANTHER" id="PTHR43690:SF17">
    <property type="entry name" value="PROTEIN YHJJ"/>
    <property type="match status" value="1"/>
</dbReference>
<dbReference type="EMBL" id="BMXE01000002">
    <property type="protein sequence ID" value="GHB23741.1"/>
    <property type="molecule type" value="Genomic_DNA"/>
</dbReference>
<dbReference type="InterPro" id="IPR011765">
    <property type="entry name" value="Pept_M16_N"/>
</dbReference>
<reference evidence="13" key="1">
    <citation type="journal article" date="2019" name="Int. J. Syst. Evol. Microbiol.">
        <title>The Global Catalogue of Microorganisms (GCM) 10K type strain sequencing project: providing services to taxonomists for standard genome sequencing and annotation.</title>
        <authorList>
            <consortium name="The Broad Institute Genomics Platform"/>
            <consortium name="The Broad Institute Genome Sequencing Center for Infectious Disease"/>
            <person name="Wu L."/>
            <person name="Ma J."/>
        </authorList>
    </citation>
    <scope>NUCLEOTIDE SEQUENCE [LARGE SCALE GENOMIC DNA]</scope>
    <source>
        <strain evidence="13">KCTC 12861</strain>
    </source>
</reference>
<feature type="domain" description="Peptidase M16 N-terminal" evidence="10">
    <location>
        <begin position="72"/>
        <end position="193"/>
    </location>
</feature>
<dbReference type="InterPro" id="IPR011249">
    <property type="entry name" value="Metalloenz_LuxS/M16"/>
</dbReference>
<keyword evidence="13" id="KW-1185">Reference proteome</keyword>
<evidence type="ECO:0000313" key="12">
    <source>
        <dbReference type="EMBL" id="GHB23741.1"/>
    </source>
</evidence>
<evidence type="ECO:0000256" key="3">
    <source>
        <dbReference type="ARBA" id="ARBA00022670"/>
    </source>
</evidence>
<comment type="similarity">
    <text evidence="2 8">Belongs to the peptidase M16 family.</text>
</comment>
<dbReference type="PANTHER" id="PTHR43690">
    <property type="entry name" value="NARDILYSIN"/>
    <property type="match status" value="1"/>
</dbReference>
<comment type="cofactor">
    <cofactor evidence="1">
        <name>Zn(2+)</name>
        <dbReference type="ChEBI" id="CHEBI:29105"/>
    </cofactor>
</comment>
<keyword evidence="4" id="KW-0479">Metal-binding</keyword>
<evidence type="ECO:0000256" key="6">
    <source>
        <dbReference type="ARBA" id="ARBA00022833"/>
    </source>
</evidence>
<dbReference type="InterPro" id="IPR001431">
    <property type="entry name" value="Pept_M16_Zn_BS"/>
</dbReference>
<evidence type="ECO:0000256" key="5">
    <source>
        <dbReference type="ARBA" id="ARBA00022801"/>
    </source>
</evidence>
<keyword evidence="9" id="KW-0732">Signal</keyword>
<proteinExistence type="inferred from homology"/>
<keyword evidence="3" id="KW-0645">Protease</keyword>
<dbReference type="Pfam" id="PF05193">
    <property type="entry name" value="Peptidase_M16_C"/>
    <property type="match status" value="2"/>
</dbReference>
<sequence length="958" mass="105272">MQIIRHLLVPALLGTGLAFSVPVFAQDVGTPAQTNVDEQVAANQQVHWFPETDLKLHHRIISRQLPNGLLYVMVPSQSPKNQIEVRLAVAAGSALEKGQEPGLAHFLEHMAFNGSKNVPEGEMVALLERAGLAFGAGTNATTGLNDTDYRLSLPSADPKLLDTALFLMRETASELTLSEDAIDRERGVLASEIRGNYGPSFDVMLDRFAFLYPGVKQRNRLTVGTMEGIDNVDHESLKDFYDSYYTPGRTVLVVTGDIDVEATDAAVRKHFSDWKRPANADELDNIVPDYGTLQVSATPRAKLFVEPSLPTTVSIYLVKPPQLQVDNSESRAFNILRSIGLGIMQERLRDTALASPDTLVAAGTSAYSEDFADTVVASATVASDKWQEGLAQLEQKVRQTLAYGVTQEEVDRQLINRVNALEVAVEAEETIPNRSIAGALVGDVLSSSVTTSAKDDLALFKAYFSDLKANEVTQALRDLWKGAQPNIFMTSAKDFPNAEETILSVYEESKLQPVAEFEAKSLADFDYESFGPKGKVAHETTSSFGDIQSYTFENGVVLNFKQTDFDKGKVFVSLRTGRGLEDLPADKDGLAGFFRSAFVVGGLGKYSVTDLDKVLSGSQVGANLSFGQNGIAGAYGTTPVDLKLQLQVIAAYLTDPAYRPEGEAYYQKSLKETYKRSRSSPDAVRGREFSRILHGGDKRWGAGPEEELLKRNYEELKPIIARIARTGPIEIGIVGDIDAEAAIDAVASTFGALPYSYEAPQHRYSDGIKFPEPQAVSLTHEGDKDAALLQYYWKTNDDEDAKQSYTLQLLQGVMELRLRDELRESMGAAYSPYAFNMNSNSIDGYGYIGLSSSLKVDDVKLAEKVYQDIVKDLKVKGNISDDELLRARKPILEGMNSAEHTNGLWFDLTSQAVSYPQGLQRYRNYTRLLKQITPEDLVAAASTFLVPERKVTLTILPE</sequence>
<evidence type="ECO:0000313" key="13">
    <source>
        <dbReference type="Proteomes" id="UP000637980"/>
    </source>
</evidence>
<feature type="domain" description="Peptidase M16 C-terminal" evidence="11">
    <location>
        <begin position="232"/>
        <end position="413"/>
    </location>
</feature>
<protein>
    <submittedName>
        <fullName evidence="12">Peptidase M16</fullName>
    </submittedName>
</protein>
<feature type="domain" description="Peptidase M16 C-terminal" evidence="11">
    <location>
        <begin position="714"/>
        <end position="889"/>
    </location>
</feature>
<evidence type="ECO:0000256" key="9">
    <source>
        <dbReference type="SAM" id="SignalP"/>
    </source>
</evidence>
<evidence type="ECO:0000256" key="4">
    <source>
        <dbReference type="ARBA" id="ARBA00022723"/>
    </source>
</evidence>
<comment type="caution">
    <text evidence="12">The sequence shown here is derived from an EMBL/GenBank/DDBJ whole genome shotgun (WGS) entry which is preliminary data.</text>
</comment>
<evidence type="ECO:0000259" key="11">
    <source>
        <dbReference type="Pfam" id="PF05193"/>
    </source>
</evidence>
<evidence type="ECO:0000256" key="1">
    <source>
        <dbReference type="ARBA" id="ARBA00001947"/>
    </source>
</evidence>
<dbReference type="Pfam" id="PF00675">
    <property type="entry name" value="Peptidase_M16"/>
    <property type="match status" value="1"/>
</dbReference>
<evidence type="ECO:0000256" key="7">
    <source>
        <dbReference type="ARBA" id="ARBA00023049"/>
    </source>
</evidence>
<organism evidence="12 13">
    <name type="scientific">Pseudovibrio japonicus</name>
    <dbReference type="NCBI Taxonomy" id="366534"/>
    <lineage>
        <taxon>Bacteria</taxon>
        <taxon>Pseudomonadati</taxon>
        <taxon>Pseudomonadota</taxon>
        <taxon>Alphaproteobacteria</taxon>
        <taxon>Hyphomicrobiales</taxon>
        <taxon>Stappiaceae</taxon>
        <taxon>Pseudovibrio</taxon>
    </lineage>
</organism>
<dbReference type="Gene3D" id="3.30.830.10">
    <property type="entry name" value="Metalloenzyme, LuxS/M16 peptidase-like"/>
    <property type="match status" value="4"/>
</dbReference>
<accession>A0ABQ3E515</accession>
<dbReference type="InterPro" id="IPR050626">
    <property type="entry name" value="Peptidase_M16"/>
</dbReference>
<evidence type="ECO:0000259" key="10">
    <source>
        <dbReference type="Pfam" id="PF00675"/>
    </source>
</evidence>
<name>A0ABQ3E515_9HYPH</name>
<keyword evidence="6" id="KW-0862">Zinc</keyword>
<feature type="signal peptide" evidence="9">
    <location>
        <begin position="1"/>
        <end position="25"/>
    </location>
</feature>
<evidence type="ECO:0000256" key="2">
    <source>
        <dbReference type="ARBA" id="ARBA00007261"/>
    </source>
</evidence>
<dbReference type="PROSITE" id="PS00143">
    <property type="entry name" value="INSULINASE"/>
    <property type="match status" value="1"/>
</dbReference>
<feature type="chain" id="PRO_5045826802" evidence="9">
    <location>
        <begin position="26"/>
        <end position="958"/>
    </location>
</feature>
<gene>
    <name evidence="12" type="ORF">GCM10007094_09560</name>
</gene>
<dbReference type="SUPFAM" id="SSF63411">
    <property type="entry name" value="LuxS/MPP-like metallohydrolase"/>
    <property type="match status" value="3"/>
</dbReference>
<keyword evidence="5" id="KW-0378">Hydrolase</keyword>
<keyword evidence="7" id="KW-0482">Metalloprotease</keyword>
<dbReference type="RefSeq" id="WP_189435654.1">
    <property type="nucleotide sequence ID" value="NZ_BMXE01000002.1"/>
</dbReference>
<evidence type="ECO:0000256" key="8">
    <source>
        <dbReference type="RuleBase" id="RU004447"/>
    </source>
</evidence>